<dbReference type="CDD" id="cd01283">
    <property type="entry name" value="cytidine_deaminase"/>
    <property type="match status" value="2"/>
</dbReference>
<dbReference type="FunFam" id="3.40.140.10:FF:000007">
    <property type="entry name" value="Cytidine deaminase"/>
    <property type="match status" value="1"/>
</dbReference>
<dbReference type="GO" id="GO:0004126">
    <property type="term" value="F:cytidine deaminase activity"/>
    <property type="evidence" value="ECO:0007669"/>
    <property type="project" value="UniProtKB-UniRule"/>
</dbReference>
<dbReference type="PROSITE" id="PS51747">
    <property type="entry name" value="CYT_DCMP_DEAMINASES_2"/>
    <property type="match status" value="2"/>
</dbReference>
<organism evidence="12 13">
    <name type="scientific">Aliivibrio sifiae</name>
    <dbReference type="NCBI Taxonomy" id="566293"/>
    <lineage>
        <taxon>Bacteria</taxon>
        <taxon>Pseudomonadati</taxon>
        <taxon>Pseudomonadota</taxon>
        <taxon>Gammaproteobacteria</taxon>
        <taxon>Vibrionales</taxon>
        <taxon>Vibrionaceae</taxon>
        <taxon>Aliivibrio</taxon>
    </lineage>
</organism>
<dbReference type="InterPro" id="IPR020797">
    <property type="entry name" value="Cytidine_deaminase_bacteria"/>
</dbReference>
<protein>
    <recommendedName>
        <fullName evidence="6">Cytidine deaminase</fullName>
        <ecNumber evidence="6">3.5.4.5</ecNumber>
    </recommendedName>
    <alternativeName>
        <fullName evidence="6">Cytidine aminohydrolase</fullName>
        <shortName evidence="6">CDA</shortName>
    </alternativeName>
</protein>
<dbReference type="InterPro" id="IPR016193">
    <property type="entry name" value="Cytidine_deaminase-like"/>
</dbReference>
<dbReference type="GO" id="GO:0055086">
    <property type="term" value="P:nucleobase-containing small molecule metabolic process"/>
    <property type="evidence" value="ECO:0007669"/>
    <property type="project" value="UniProtKB-ARBA"/>
</dbReference>
<evidence type="ECO:0000256" key="1">
    <source>
        <dbReference type="ARBA" id="ARBA00006576"/>
    </source>
</evidence>
<dbReference type="NCBIfam" id="TIGR01355">
    <property type="entry name" value="cyt_deam_dimer"/>
    <property type="match status" value="1"/>
</dbReference>
<sequence length="302" mass="32849">MTTLHKDSLQQRLEESMKTLPSALQSAIAPLINEQFTGVIAKEQFLSLLSQSELSDKELRLALLPLAAAFSVAPISNFYVGAIARGVSGDLYFGANMEFSNVQLGQTIHAEQSAISHAWIHGETGILDITINFSPCGHCRQFMNELTTADSLMVQLPERDEKSLQEYLPESFGPKDLGIEGGLLAKVSHKLTFESNSPLLITAFEAANRSHAPYSKNFSGVALEMNNGNIYSGMYAENAAFNPSLPPLQVALVHANMSREALSEIKKAALIEDHKGAISHLAITTCTLKDLSPNMVLEYVSL</sequence>
<dbReference type="AlphaFoldDB" id="A0A2S7XIG3"/>
<dbReference type="EC" id="3.5.4.5" evidence="6"/>
<dbReference type="RefSeq" id="WP_060991187.1">
    <property type="nucleotide sequence ID" value="NZ_BSOU01000003.1"/>
</dbReference>
<dbReference type="InterPro" id="IPR013171">
    <property type="entry name" value="Cyd/dCyd_deaminase_Zn-bd"/>
</dbReference>
<name>A0A2S7XIG3_9GAMM</name>
<comment type="catalytic activity">
    <reaction evidence="6">
        <text>2'-deoxycytidine + H2O + H(+) = 2'-deoxyuridine + NH4(+)</text>
        <dbReference type="Rhea" id="RHEA:13433"/>
        <dbReference type="ChEBI" id="CHEBI:15377"/>
        <dbReference type="ChEBI" id="CHEBI:15378"/>
        <dbReference type="ChEBI" id="CHEBI:15698"/>
        <dbReference type="ChEBI" id="CHEBI:16450"/>
        <dbReference type="ChEBI" id="CHEBI:28938"/>
        <dbReference type="EC" id="3.5.4.5"/>
    </reaction>
</comment>
<dbReference type="GO" id="GO:0072527">
    <property type="term" value="P:pyrimidine-containing compound metabolic process"/>
    <property type="evidence" value="ECO:0007669"/>
    <property type="project" value="UniProtKB-ARBA"/>
</dbReference>
<dbReference type="EMBL" id="BSOU01000003">
    <property type="protein sequence ID" value="GLR74659.1"/>
    <property type="molecule type" value="Genomic_DNA"/>
</dbReference>
<evidence type="ECO:0000256" key="3">
    <source>
        <dbReference type="ARBA" id="ARBA00022723"/>
    </source>
</evidence>
<keyword evidence="5 6" id="KW-0862">Zinc</keyword>
<dbReference type="PANTHER" id="PTHR11644:SF2">
    <property type="entry name" value="CYTIDINE DEAMINASE"/>
    <property type="match status" value="1"/>
</dbReference>
<keyword evidence="3 6" id="KW-0479">Metal-binding</keyword>
<dbReference type="InterPro" id="IPR050202">
    <property type="entry name" value="Cyt/Deoxycyt_deaminase"/>
</dbReference>
<evidence type="ECO:0000313" key="12">
    <source>
        <dbReference type="EMBL" id="PQJ93268.1"/>
    </source>
</evidence>
<dbReference type="InterPro" id="IPR016192">
    <property type="entry name" value="APOBEC/CMP_deaminase_Zn-bd"/>
</dbReference>
<dbReference type="GO" id="GO:0008270">
    <property type="term" value="F:zinc ion binding"/>
    <property type="evidence" value="ECO:0007669"/>
    <property type="project" value="UniProtKB-UniRule"/>
</dbReference>
<evidence type="ECO:0000259" key="10">
    <source>
        <dbReference type="PROSITE" id="PS51747"/>
    </source>
</evidence>
<comment type="cofactor">
    <cofactor evidence="6 9">
        <name>Zn(2+)</name>
        <dbReference type="ChEBI" id="CHEBI:29105"/>
    </cofactor>
    <text evidence="6 9">Binds 1 zinc ion.</text>
</comment>
<feature type="domain" description="CMP/dCMP-type deaminase" evidence="10">
    <location>
        <begin position="55"/>
        <end position="175"/>
    </location>
</feature>
<dbReference type="InterPro" id="IPR006263">
    <property type="entry name" value="Cyt_deam_dimer"/>
</dbReference>
<comment type="caution">
    <text evidence="12">The sequence shown here is derived from an EMBL/GenBank/DDBJ whole genome shotgun (WGS) entry which is preliminary data.</text>
</comment>
<dbReference type="Pfam" id="PF08211">
    <property type="entry name" value="dCMP_cyt_deam_2"/>
    <property type="match status" value="1"/>
</dbReference>
<evidence type="ECO:0000256" key="6">
    <source>
        <dbReference type="HAMAP-Rule" id="MF_01558"/>
    </source>
</evidence>
<reference evidence="11" key="4">
    <citation type="submission" date="2023-01" db="EMBL/GenBank/DDBJ databases">
        <title>Draft genome sequence of Aliivibrio sifiae strain NBRC 105001.</title>
        <authorList>
            <person name="Sun Q."/>
            <person name="Mori K."/>
        </authorList>
    </citation>
    <scope>NUCLEOTIDE SEQUENCE</scope>
    <source>
        <strain evidence="11">NBRC 105001</strain>
    </source>
</reference>
<evidence type="ECO:0000313" key="13">
    <source>
        <dbReference type="Proteomes" id="UP000239273"/>
    </source>
</evidence>
<comment type="function">
    <text evidence="6">This enzyme scavenges exogenous and endogenous cytidine and 2'-deoxycytidine for UMP synthesis.</text>
</comment>
<evidence type="ECO:0000256" key="9">
    <source>
        <dbReference type="PIRSR" id="PIRSR006334-3"/>
    </source>
</evidence>
<dbReference type="PROSITE" id="PS00903">
    <property type="entry name" value="CYT_DCMP_DEAMINASES_1"/>
    <property type="match status" value="1"/>
</dbReference>
<evidence type="ECO:0000256" key="8">
    <source>
        <dbReference type="PIRSR" id="PIRSR006334-2"/>
    </source>
</evidence>
<feature type="domain" description="CMP/dCMP-type deaminase" evidence="10">
    <location>
        <begin position="194"/>
        <end position="302"/>
    </location>
</feature>
<dbReference type="PANTHER" id="PTHR11644">
    <property type="entry name" value="CYTIDINE DEAMINASE"/>
    <property type="match status" value="1"/>
</dbReference>
<evidence type="ECO:0000313" key="11">
    <source>
        <dbReference type="EMBL" id="GLR74659.1"/>
    </source>
</evidence>
<dbReference type="EMBL" id="MSCP01000001">
    <property type="protein sequence ID" value="PQJ93268.1"/>
    <property type="molecule type" value="Genomic_DNA"/>
</dbReference>
<reference evidence="14" key="3">
    <citation type="journal article" date="2019" name="Int. J. Syst. Evol. Microbiol.">
        <title>The Global Catalogue of Microorganisms (GCM) 10K type strain sequencing project: providing services to taxonomists for standard genome sequencing and annotation.</title>
        <authorList>
            <consortium name="The Broad Institute Genomics Platform"/>
            <consortium name="The Broad Institute Genome Sequencing Center for Infectious Disease"/>
            <person name="Wu L."/>
            <person name="Ma J."/>
        </authorList>
    </citation>
    <scope>NUCLEOTIDE SEQUENCE [LARGE SCALE GENOMIC DNA]</scope>
    <source>
        <strain evidence="14">NBRC 105001</strain>
    </source>
</reference>
<feature type="binding site" evidence="6 9">
    <location>
        <position position="109"/>
    </location>
    <ligand>
        <name>Zn(2+)</name>
        <dbReference type="ChEBI" id="CHEBI:29105"/>
        <note>catalytic</note>
    </ligand>
</feature>
<proteinExistence type="inferred from homology"/>
<keyword evidence="4 6" id="KW-0378">Hydrolase</keyword>
<dbReference type="Pfam" id="PF00383">
    <property type="entry name" value="dCMP_cyt_deam_1"/>
    <property type="match status" value="1"/>
</dbReference>
<comment type="similarity">
    <text evidence="1 6">Belongs to the cytidine and deoxycytidylate deaminase family.</text>
</comment>
<dbReference type="InterPro" id="IPR002125">
    <property type="entry name" value="CMP_dCMP_dom"/>
</dbReference>
<comment type="subunit">
    <text evidence="2 6">Homodimer.</text>
</comment>
<dbReference type="GO" id="GO:0042802">
    <property type="term" value="F:identical protein binding"/>
    <property type="evidence" value="ECO:0007669"/>
    <property type="project" value="UniProtKB-ARBA"/>
</dbReference>
<feature type="binding site" evidence="6 9">
    <location>
        <position position="139"/>
    </location>
    <ligand>
        <name>Zn(2+)</name>
        <dbReference type="ChEBI" id="CHEBI:29105"/>
        <note>catalytic</note>
    </ligand>
</feature>
<feature type="binding site" evidence="6 9">
    <location>
        <position position="136"/>
    </location>
    <ligand>
        <name>Zn(2+)</name>
        <dbReference type="ChEBI" id="CHEBI:29105"/>
        <note>catalytic</note>
    </ligand>
</feature>
<dbReference type="Proteomes" id="UP000239273">
    <property type="component" value="Unassembled WGS sequence"/>
</dbReference>
<dbReference type="SUPFAM" id="SSF53927">
    <property type="entry name" value="Cytidine deaminase-like"/>
    <property type="match status" value="2"/>
</dbReference>
<dbReference type="NCBIfam" id="NF006537">
    <property type="entry name" value="PRK09027.1"/>
    <property type="match status" value="1"/>
</dbReference>
<dbReference type="Gene3D" id="3.40.140.10">
    <property type="entry name" value="Cytidine Deaminase, domain 2"/>
    <property type="match status" value="2"/>
</dbReference>
<evidence type="ECO:0000256" key="5">
    <source>
        <dbReference type="ARBA" id="ARBA00022833"/>
    </source>
</evidence>
<dbReference type="Proteomes" id="UP001156660">
    <property type="component" value="Unassembled WGS sequence"/>
</dbReference>
<gene>
    <name evidence="6 11" type="primary">cdd</name>
    <name evidence="12" type="ORF">BTO23_04020</name>
    <name evidence="11" type="ORF">GCM10007855_15330</name>
</gene>
<dbReference type="GO" id="GO:0005829">
    <property type="term" value="C:cytosol"/>
    <property type="evidence" value="ECO:0007669"/>
    <property type="project" value="TreeGrafter"/>
</dbReference>
<reference evidence="12 13" key="2">
    <citation type="submission" date="2016-12" db="EMBL/GenBank/DDBJ databases">
        <title>Diversity of luminous bacteria.</title>
        <authorList>
            <person name="Yoshizawa S."/>
            <person name="Kogure K."/>
        </authorList>
    </citation>
    <scope>NUCLEOTIDE SEQUENCE [LARGE SCALE GENOMIC DNA]</scope>
    <source>
        <strain evidence="12 13">NBRC 105001</strain>
    </source>
</reference>
<dbReference type="HAMAP" id="MF_01558">
    <property type="entry name" value="Cyt_deam"/>
    <property type="match status" value="1"/>
</dbReference>
<evidence type="ECO:0000256" key="7">
    <source>
        <dbReference type="PIRSR" id="PIRSR006334-1"/>
    </source>
</evidence>
<feature type="active site" description="Proton donor" evidence="6 7">
    <location>
        <position position="111"/>
    </location>
</feature>
<dbReference type="OrthoDB" id="9795347at2"/>
<evidence type="ECO:0000256" key="4">
    <source>
        <dbReference type="ARBA" id="ARBA00022801"/>
    </source>
</evidence>
<evidence type="ECO:0000256" key="2">
    <source>
        <dbReference type="ARBA" id="ARBA00011738"/>
    </source>
</evidence>
<comment type="catalytic activity">
    <reaction evidence="6">
        <text>cytidine + H2O + H(+) = uridine + NH4(+)</text>
        <dbReference type="Rhea" id="RHEA:16069"/>
        <dbReference type="ChEBI" id="CHEBI:15377"/>
        <dbReference type="ChEBI" id="CHEBI:15378"/>
        <dbReference type="ChEBI" id="CHEBI:16704"/>
        <dbReference type="ChEBI" id="CHEBI:17562"/>
        <dbReference type="ChEBI" id="CHEBI:28938"/>
        <dbReference type="EC" id="3.5.4.5"/>
    </reaction>
</comment>
<dbReference type="PIRSF" id="PIRSF006334">
    <property type="entry name" value="Cdd_plus_pseudo"/>
    <property type="match status" value="1"/>
</dbReference>
<accession>A0A2S7XIG3</accession>
<feature type="binding site" evidence="6 8">
    <location>
        <begin position="96"/>
        <end position="98"/>
    </location>
    <ligand>
        <name>substrate</name>
    </ligand>
</feature>
<keyword evidence="14" id="KW-1185">Reference proteome</keyword>
<reference evidence="11" key="1">
    <citation type="journal article" date="2014" name="Int. J. Syst. Evol. Microbiol.">
        <title>Complete genome of a new Firmicutes species belonging to the dominant human colonic microbiota ('Ruminococcus bicirculans') reveals two chromosomes and a selective capacity to utilize plant glucans.</title>
        <authorList>
            <consortium name="NISC Comparative Sequencing Program"/>
            <person name="Wegmann U."/>
            <person name="Louis P."/>
            <person name="Goesmann A."/>
            <person name="Henrissat B."/>
            <person name="Duncan S.H."/>
            <person name="Flint H.J."/>
        </authorList>
    </citation>
    <scope>NUCLEOTIDE SEQUENCE</scope>
    <source>
        <strain evidence="11">NBRC 105001</strain>
    </source>
</reference>
<evidence type="ECO:0000313" key="14">
    <source>
        <dbReference type="Proteomes" id="UP001156660"/>
    </source>
</evidence>